<reference evidence="4" key="1">
    <citation type="journal article" date="2019" name="Int. J. Syst. Evol. Microbiol.">
        <title>The Global Catalogue of Microorganisms (GCM) 10K type strain sequencing project: providing services to taxonomists for standard genome sequencing and annotation.</title>
        <authorList>
            <consortium name="The Broad Institute Genomics Platform"/>
            <consortium name="The Broad Institute Genome Sequencing Center for Infectious Disease"/>
            <person name="Wu L."/>
            <person name="Ma J."/>
        </authorList>
    </citation>
    <scope>NUCLEOTIDE SEQUENCE [LARGE SCALE GENOMIC DNA]</scope>
    <source>
        <strain evidence="4">JCM 30331</strain>
    </source>
</reference>
<dbReference type="RefSeq" id="WP_189009054.1">
    <property type="nucleotide sequence ID" value="NZ_BMPP01000010.1"/>
</dbReference>
<dbReference type="InterPro" id="IPR011042">
    <property type="entry name" value="6-blade_b-propeller_TolB-like"/>
</dbReference>
<feature type="signal peptide" evidence="2">
    <location>
        <begin position="1"/>
        <end position="18"/>
    </location>
</feature>
<dbReference type="Proteomes" id="UP000647587">
    <property type="component" value="Unassembled WGS sequence"/>
</dbReference>
<evidence type="ECO:0000313" key="3">
    <source>
        <dbReference type="EMBL" id="GGK30139.1"/>
    </source>
</evidence>
<evidence type="ECO:0000256" key="2">
    <source>
        <dbReference type="SAM" id="SignalP"/>
    </source>
</evidence>
<evidence type="ECO:0000256" key="1">
    <source>
        <dbReference type="SAM" id="MobiDB-lite"/>
    </source>
</evidence>
<dbReference type="Pfam" id="PF07676">
    <property type="entry name" value="PD40"/>
    <property type="match status" value="1"/>
</dbReference>
<name>A0ABQ2EX42_9DEIO</name>
<dbReference type="EMBL" id="BMPP01000010">
    <property type="protein sequence ID" value="GGK30139.1"/>
    <property type="molecule type" value="Genomic_DNA"/>
</dbReference>
<proteinExistence type="predicted"/>
<feature type="region of interest" description="Disordered" evidence="1">
    <location>
        <begin position="146"/>
        <end position="171"/>
    </location>
</feature>
<feature type="compositionally biased region" description="Polar residues" evidence="1">
    <location>
        <begin position="146"/>
        <end position="157"/>
    </location>
</feature>
<comment type="caution">
    <text evidence="3">The sequence shown here is derived from an EMBL/GenBank/DDBJ whole genome shotgun (WGS) entry which is preliminary data.</text>
</comment>
<feature type="chain" id="PRO_5046378441" description="S9 family peptidase" evidence="2">
    <location>
        <begin position="19"/>
        <end position="402"/>
    </location>
</feature>
<evidence type="ECO:0000313" key="4">
    <source>
        <dbReference type="Proteomes" id="UP000647587"/>
    </source>
</evidence>
<accession>A0ABQ2EX42</accession>
<organism evidence="3 4">
    <name type="scientific">Deinococcus malanensis</name>
    <dbReference type="NCBI Taxonomy" id="1706855"/>
    <lineage>
        <taxon>Bacteria</taxon>
        <taxon>Thermotogati</taxon>
        <taxon>Deinococcota</taxon>
        <taxon>Deinococci</taxon>
        <taxon>Deinococcales</taxon>
        <taxon>Deinococcaceae</taxon>
        <taxon>Deinococcus</taxon>
    </lineage>
</organism>
<dbReference type="Gene3D" id="2.120.10.30">
    <property type="entry name" value="TolB, C-terminal domain"/>
    <property type="match status" value="1"/>
</dbReference>
<protein>
    <recommendedName>
        <fullName evidence="5">S9 family peptidase</fullName>
    </recommendedName>
</protein>
<keyword evidence="2" id="KW-0732">Signal</keyword>
<evidence type="ECO:0008006" key="5">
    <source>
        <dbReference type="Google" id="ProtNLM"/>
    </source>
</evidence>
<gene>
    <name evidence="3" type="ORF">GCM10008955_24860</name>
</gene>
<dbReference type="InterPro" id="IPR011659">
    <property type="entry name" value="WD40"/>
</dbReference>
<keyword evidence="4" id="KW-1185">Reference proteome</keyword>
<dbReference type="SUPFAM" id="SSF82171">
    <property type="entry name" value="DPP6 N-terminal domain-like"/>
    <property type="match status" value="1"/>
</dbReference>
<sequence length="402" mass="42771">MKCRLLAFVMLMSFGAQAAPLGTLAYLRAGAAWVEVQPGKGARQIPDSAGARLLAVSPTSGAVAFMAASSTSGAPAAQLPSLRPFLSQRPYTVSQPLDRLVPDSALKTVRARWLTWEGDGRNLIAGTDAGTVAWDLVHRKRFIPNQTPGYQSTSQDGDVTAAPGTLRSPDEPGVLLYGPGARPGTELFSVRETGPLMAALRTQPQTGLSQFLAQLDPRTQANEMNWTVSIPRVTPDGRRVYFASNVGWGVGSAGSTTSAIFEVEVTNVRVRALGWLGTFSGIVQDVRPSPDGKRLLIVLTRHVSNMEVQTLVYTADSASRQLRELVRVDAGKGRLSVLDSACWLADSRHVALSVAYPRPQDLTRANDFTPAPGAHALIVKDTVSGKVVHRVAGATGVACGPR</sequence>